<feature type="transmembrane region" description="Helical" evidence="1">
    <location>
        <begin position="187"/>
        <end position="220"/>
    </location>
</feature>
<feature type="transmembrane region" description="Helical" evidence="1">
    <location>
        <begin position="273"/>
        <end position="297"/>
    </location>
</feature>
<comment type="caution">
    <text evidence="2">The sequence shown here is derived from an EMBL/GenBank/DDBJ whole genome shotgun (WGS) entry which is preliminary data.</text>
</comment>
<gene>
    <name evidence="2" type="ORF">EYB53_011340</name>
</gene>
<dbReference type="EMBL" id="SIJK02000017">
    <property type="protein sequence ID" value="MBP1466300.1"/>
    <property type="molecule type" value="Genomic_DNA"/>
</dbReference>
<feature type="transmembrane region" description="Helical" evidence="1">
    <location>
        <begin position="303"/>
        <end position="328"/>
    </location>
</feature>
<dbReference type="Proteomes" id="UP001193081">
    <property type="component" value="Unassembled WGS sequence"/>
</dbReference>
<organism evidence="2 3">
    <name type="scientific">Candidatus Chloroploca mongolica</name>
    <dbReference type="NCBI Taxonomy" id="2528176"/>
    <lineage>
        <taxon>Bacteria</taxon>
        <taxon>Bacillati</taxon>
        <taxon>Chloroflexota</taxon>
        <taxon>Chloroflexia</taxon>
        <taxon>Chloroflexales</taxon>
        <taxon>Chloroflexineae</taxon>
        <taxon>Oscillochloridaceae</taxon>
        <taxon>Candidatus Chloroploca</taxon>
    </lineage>
</organism>
<evidence type="ECO:0000313" key="3">
    <source>
        <dbReference type="Proteomes" id="UP001193081"/>
    </source>
</evidence>
<proteinExistence type="predicted"/>
<keyword evidence="1" id="KW-0812">Transmembrane</keyword>
<keyword evidence="1" id="KW-1133">Transmembrane helix</keyword>
<protein>
    <submittedName>
        <fullName evidence="2">Uncharacterized protein</fullName>
    </submittedName>
</protein>
<evidence type="ECO:0000313" key="2">
    <source>
        <dbReference type="EMBL" id="MBP1466300.1"/>
    </source>
</evidence>
<dbReference type="RefSeq" id="WP_205712636.1">
    <property type="nucleotide sequence ID" value="NZ_SIJK02000017.1"/>
</dbReference>
<keyword evidence="1" id="KW-0472">Membrane</keyword>
<feature type="transmembrane region" description="Helical" evidence="1">
    <location>
        <begin position="240"/>
        <end position="261"/>
    </location>
</feature>
<reference evidence="2 3" key="1">
    <citation type="submission" date="2021-03" db="EMBL/GenBank/DDBJ databases">
        <authorList>
            <person name="Grouzdev D.S."/>
        </authorList>
    </citation>
    <scope>NUCLEOTIDE SEQUENCE [LARGE SCALE GENOMIC DNA]</scope>
    <source>
        <strain evidence="2 3">M50-1</strain>
    </source>
</reference>
<keyword evidence="3" id="KW-1185">Reference proteome</keyword>
<evidence type="ECO:0000256" key="1">
    <source>
        <dbReference type="SAM" id="Phobius"/>
    </source>
</evidence>
<sequence length="338" mass="36522">MQDGALHAAQAFEFVALLAGQLVVQSRKDQSELIILVVDIDCLQAELPYEHAEADKFSPQVYDLILMLSLTLARWGVGVLGWWYMDRLRTPVFALALVLIALVVLIELGSTLVLQSPSGQISPADISRVDDSLDVGEVDQSQIEQSTRPGMAIQYLALIDSIVLFTVGLMGISLVVPERVHGRIQGIATLIFALLLLLLSITLLFAALGMVLFMVSLFLAVPFGTITYLVKYGFFDRGGAGIVLSFLLMLKLGFAVCLVVAHQRFLQNSGLMLLVLTSFLAHVLVSLLHGLVPLVLVSITDGIAAMLGAVFAAIWSVVLLIGSLIAILKAVRVDRSLT</sequence>
<name>A0ABS4DA32_9CHLR</name>
<feature type="transmembrane region" description="Helical" evidence="1">
    <location>
        <begin position="92"/>
        <end position="114"/>
    </location>
</feature>
<accession>A0ABS4DA32</accession>
<feature type="transmembrane region" description="Helical" evidence="1">
    <location>
        <begin position="152"/>
        <end position="175"/>
    </location>
</feature>
<feature type="transmembrane region" description="Helical" evidence="1">
    <location>
        <begin position="64"/>
        <end position="85"/>
    </location>
</feature>